<dbReference type="Proteomes" id="UP000020529">
    <property type="component" value="Unassembled WGS sequence"/>
</dbReference>
<evidence type="ECO:0000313" key="2">
    <source>
        <dbReference type="Proteomes" id="UP000020529"/>
    </source>
</evidence>
<evidence type="ECO:0000313" key="1">
    <source>
        <dbReference type="EMBL" id="EXY75728.1"/>
    </source>
</evidence>
<name>A0A015UPF7_BACFG</name>
<reference evidence="1 2" key="1">
    <citation type="submission" date="2014-02" db="EMBL/GenBank/DDBJ databases">
        <authorList>
            <person name="Sears C."/>
            <person name="Carroll K."/>
            <person name="Sack B.R."/>
            <person name="Qadri F."/>
            <person name="Myers L.L."/>
            <person name="Chung G.-T."/>
            <person name="Escheverria P."/>
            <person name="Fraser C.M."/>
            <person name="Sadzewicz L."/>
            <person name="Shefchek K.A."/>
            <person name="Tallon L."/>
            <person name="Das S.P."/>
            <person name="Daugherty S."/>
            <person name="Mongodin E.F."/>
        </authorList>
    </citation>
    <scope>NUCLEOTIDE SEQUENCE [LARGE SCALE GENOMIC DNA]</scope>
    <source>
        <strain evidence="2">3988T(B)14</strain>
    </source>
</reference>
<dbReference type="EMBL" id="JGCY01000226">
    <property type="protein sequence ID" value="EXY75728.1"/>
    <property type="molecule type" value="Genomic_DNA"/>
</dbReference>
<gene>
    <name evidence="1" type="ORF">M124_0432</name>
</gene>
<organism evidence="1 2">
    <name type="scientific">Bacteroides fragilis str. 3988T(B)14</name>
    <dbReference type="NCBI Taxonomy" id="1339315"/>
    <lineage>
        <taxon>Bacteria</taxon>
        <taxon>Pseudomonadati</taxon>
        <taxon>Bacteroidota</taxon>
        <taxon>Bacteroidia</taxon>
        <taxon>Bacteroidales</taxon>
        <taxon>Bacteroidaceae</taxon>
        <taxon>Bacteroides</taxon>
    </lineage>
</organism>
<comment type="caution">
    <text evidence="1">The sequence shown here is derived from an EMBL/GenBank/DDBJ whole genome shotgun (WGS) entry which is preliminary data.</text>
</comment>
<proteinExistence type="predicted"/>
<sequence length="49" mass="5679">MVLPLFFITFQAIQKIKGEIPIPPFTNQNYNLRMSYTTTGQLTPSLLYK</sequence>
<dbReference type="AlphaFoldDB" id="A0A015UPF7"/>
<dbReference type="PATRIC" id="fig|1339315.3.peg.1245"/>
<protein>
    <submittedName>
        <fullName evidence="1">Uncharacterized protein</fullName>
    </submittedName>
</protein>
<accession>A0A015UPF7</accession>